<organism evidence="5 6">
    <name type="scientific">Aurantimonas endophytica</name>
    <dbReference type="NCBI Taxonomy" id="1522175"/>
    <lineage>
        <taxon>Bacteria</taxon>
        <taxon>Pseudomonadati</taxon>
        <taxon>Pseudomonadota</taxon>
        <taxon>Alphaproteobacteria</taxon>
        <taxon>Hyphomicrobiales</taxon>
        <taxon>Aurantimonadaceae</taxon>
        <taxon>Aurantimonas</taxon>
    </lineage>
</organism>
<dbReference type="Gene3D" id="1.10.10.60">
    <property type="entry name" value="Homeodomain-like"/>
    <property type="match status" value="1"/>
</dbReference>
<dbReference type="GO" id="GO:0043565">
    <property type="term" value="F:sequence-specific DNA binding"/>
    <property type="evidence" value="ECO:0007669"/>
    <property type="project" value="InterPro"/>
</dbReference>
<dbReference type="PANTHER" id="PTHR46796">
    <property type="entry name" value="HTH-TYPE TRANSCRIPTIONAL ACTIVATOR RHAS-RELATED"/>
    <property type="match status" value="1"/>
</dbReference>
<reference evidence="5 6" key="1">
    <citation type="submission" date="2020-08" db="EMBL/GenBank/DDBJ databases">
        <title>Genomic Encyclopedia of Type Strains, Phase IV (KMG-IV): sequencing the most valuable type-strain genomes for metagenomic binning, comparative biology and taxonomic classification.</title>
        <authorList>
            <person name="Goeker M."/>
        </authorList>
    </citation>
    <scope>NUCLEOTIDE SEQUENCE [LARGE SCALE GENOMIC DNA]</scope>
    <source>
        <strain evidence="5 6">DSM 103570</strain>
    </source>
</reference>
<comment type="caution">
    <text evidence="5">The sequence shown here is derived from an EMBL/GenBank/DDBJ whole genome shotgun (WGS) entry which is preliminary data.</text>
</comment>
<dbReference type="RefSeq" id="WP_183208101.1">
    <property type="nucleotide sequence ID" value="NZ_JAAAMM010000003.1"/>
</dbReference>
<dbReference type="EMBL" id="JACIEM010000003">
    <property type="protein sequence ID" value="MBB4003220.1"/>
    <property type="molecule type" value="Genomic_DNA"/>
</dbReference>
<dbReference type="Pfam" id="PF14525">
    <property type="entry name" value="AraC_binding_2"/>
    <property type="match status" value="1"/>
</dbReference>
<feature type="domain" description="HTH araC/xylS-type" evidence="4">
    <location>
        <begin position="186"/>
        <end position="286"/>
    </location>
</feature>
<protein>
    <submittedName>
        <fullName evidence="5">AraC-like DNA-binding protein</fullName>
    </submittedName>
</protein>
<evidence type="ECO:0000313" key="5">
    <source>
        <dbReference type="EMBL" id="MBB4003220.1"/>
    </source>
</evidence>
<dbReference type="AlphaFoldDB" id="A0A7W6HDG7"/>
<dbReference type="SMART" id="SM00342">
    <property type="entry name" value="HTH_ARAC"/>
    <property type="match status" value="1"/>
</dbReference>
<dbReference type="SUPFAM" id="SSF46689">
    <property type="entry name" value="Homeodomain-like"/>
    <property type="match status" value="1"/>
</dbReference>
<keyword evidence="2 5" id="KW-0238">DNA-binding</keyword>
<dbReference type="Proteomes" id="UP000588647">
    <property type="component" value="Unassembled WGS sequence"/>
</dbReference>
<keyword evidence="1" id="KW-0805">Transcription regulation</keyword>
<evidence type="ECO:0000256" key="3">
    <source>
        <dbReference type="ARBA" id="ARBA00023163"/>
    </source>
</evidence>
<dbReference type="Pfam" id="PF12833">
    <property type="entry name" value="HTH_18"/>
    <property type="match status" value="1"/>
</dbReference>
<dbReference type="PROSITE" id="PS01124">
    <property type="entry name" value="HTH_ARAC_FAMILY_2"/>
    <property type="match status" value="1"/>
</dbReference>
<proteinExistence type="predicted"/>
<name>A0A7W6HDG7_9HYPH</name>
<dbReference type="InterPro" id="IPR035418">
    <property type="entry name" value="AraC-bd_2"/>
</dbReference>
<dbReference type="PANTHER" id="PTHR46796:SF6">
    <property type="entry name" value="ARAC SUBFAMILY"/>
    <property type="match status" value="1"/>
</dbReference>
<gene>
    <name evidence="5" type="ORF">GGR03_002301</name>
</gene>
<evidence type="ECO:0000256" key="1">
    <source>
        <dbReference type="ARBA" id="ARBA00023015"/>
    </source>
</evidence>
<accession>A0A7W6HDG7</accession>
<dbReference type="InterPro" id="IPR018060">
    <property type="entry name" value="HTH_AraC"/>
</dbReference>
<evidence type="ECO:0000259" key="4">
    <source>
        <dbReference type="PROSITE" id="PS01124"/>
    </source>
</evidence>
<evidence type="ECO:0000313" key="6">
    <source>
        <dbReference type="Proteomes" id="UP000588647"/>
    </source>
</evidence>
<dbReference type="PROSITE" id="PS00041">
    <property type="entry name" value="HTH_ARAC_FAMILY_1"/>
    <property type="match status" value="1"/>
</dbReference>
<dbReference type="InterPro" id="IPR009057">
    <property type="entry name" value="Homeodomain-like_sf"/>
</dbReference>
<dbReference type="GO" id="GO:0003700">
    <property type="term" value="F:DNA-binding transcription factor activity"/>
    <property type="evidence" value="ECO:0007669"/>
    <property type="project" value="InterPro"/>
</dbReference>
<keyword evidence="6" id="KW-1185">Reference proteome</keyword>
<sequence>MGLAGRVHVPDENAFTGRLFSRDLGDMRTMRIAAGTFRLVRDQDMARRVQLDHVMVNLVERGRFVGRIGRRRIEVTPGTLLLSRLASPLDLLIEDAEWLGLFLPRPVVERHMAWWPALDGRVFAPDTAQAIILGGLLRSLDKLPDSLTPRDARCVVKSSLALLPSCLCGSMPARHDTAQTEDDPTRTIRRFIAERLSEPDLGPDLVCREFEISRSRLYRIMGESADIATMIRRMRLRAVQRDIASNRYSRMSLADIGRRWGLTDERNFRRAFVREFGYPPSALREKVRDRSVEGPVDPLMVGTDLERWFLGL</sequence>
<dbReference type="InterPro" id="IPR050204">
    <property type="entry name" value="AraC_XylS_family_regulators"/>
</dbReference>
<dbReference type="InterPro" id="IPR018062">
    <property type="entry name" value="HTH_AraC-typ_CS"/>
</dbReference>
<evidence type="ECO:0000256" key="2">
    <source>
        <dbReference type="ARBA" id="ARBA00023125"/>
    </source>
</evidence>
<keyword evidence="3" id="KW-0804">Transcription</keyword>